<feature type="non-terminal residue" evidence="1">
    <location>
        <position position="1"/>
    </location>
</feature>
<protein>
    <recommendedName>
        <fullName evidence="2">Carbohydrate-binding domain-containing protein</fullName>
    </recommendedName>
</protein>
<comment type="caution">
    <text evidence="1">The sequence shown here is derived from an EMBL/GenBank/DDBJ whole genome shotgun (WGS) entry which is preliminary data.</text>
</comment>
<accession>A0A5J4RBV8</accession>
<evidence type="ECO:0008006" key="2">
    <source>
        <dbReference type="Google" id="ProtNLM"/>
    </source>
</evidence>
<dbReference type="Pfam" id="PF14262">
    <property type="entry name" value="Cthe_2159"/>
    <property type="match status" value="1"/>
</dbReference>
<proteinExistence type="predicted"/>
<name>A0A5J4RBV8_9ZZZZ</name>
<gene>
    <name evidence="1" type="ORF">EZS27_020472</name>
</gene>
<organism evidence="1">
    <name type="scientific">termite gut metagenome</name>
    <dbReference type="NCBI Taxonomy" id="433724"/>
    <lineage>
        <taxon>unclassified sequences</taxon>
        <taxon>metagenomes</taxon>
        <taxon>organismal metagenomes</taxon>
    </lineage>
</organism>
<dbReference type="AlphaFoldDB" id="A0A5J4RBV8"/>
<dbReference type="EMBL" id="SNRY01001446">
    <property type="protein sequence ID" value="KAA6330874.1"/>
    <property type="molecule type" value="Genomic_DNA"/>
</dbReference>
<evidence type="ECO:0000313" key="1">
    <source>
        <dbReference type="EMBL" id="KAA6330874.1"/>
    </source>
</evidence>
<reference evidence="1" key="1">
    <citation type="submission" date="2019-03" db="EMBL/GenBank/DDBJ databases">
        <title>Single cell metagenomics reveals metabolic interactions within the superorganism composed of flagellate Streblomastix strix and complex community of Bacteroidetes bacteria on its surface.</title>
        <authorList>
            <person name="Treitli S.C."/>
            <person name="Kolisko M."/>
            <person name="Husnik F."/>
            <person name="Keeling P."/>
            <person name="Hampl V."/>
        </authorList>
    </citation>
    <scope>NUCLEOTIDE SEQUENCE</scope>
    <source>
        <strain evidence="1">STM</strain>
    </source>
</reference>
<sequence>LTIGTKGANDNALVITASTTGQKFLVTGSTSGNGRPGGGMNDNADYANPKVIKSDGNLTVNSGTLRLSGTTDGGEGLESKSTLTINGGNIEVRTVDDCLNAATHIQINGGNIYCKATGNDGIDSNGTIEITGGTVIAQGSEEGIDCDNNTFLIKGGTIIGAGSQSMGGGPSSGSTQGFIRLTAAASTQLGIKNAAGEWIVLYQIPTATSGTGGGQGGMGGGSSLVLLLSSPQFVRGSSYSFFSGGTITGGTTVNGYNIGGTYSGGTSKSFTVN</sequence>
<dbReference type="InterPro" id="IPR025584">
    <property type="entry name" value="Cthe_2159"/>
</dbReference>